<keyword evidence="1" id="KW-0175">Coiled coil</keyword>
<organism evidence="2 3">
    <name type="scientific">Paramecium octaurelia</name>
    <dbReference type="NCBI Taxonomy" id="43137"/>
    <lineage>
        <taxon>Eukaryota</taxon>
        <taxon>Sar</taxon>
        <taxon>Alveolata</taxon>
        <taxon>Ciliophora</taxon>
        <taxon>Intramacronucleata</taxon>
        <taxon>Oligohymenophorea</taxon>
        <taxon>Peniculida</taxon>
        <taxon>Parameciidae</taxon>
        <taxon>Paramecium</taxon>
    </lineage>
</organism>
<protein>
    <submittedName>
        <fullName evidence="2">Uncharacterized protein</fullName>
    </submittedName>
</protein>
<dbReference type="OrthoDB" id="300737at2759"/>
<evidence type="ECO:0000313" key="3">
    <source>
        <dbReference type="Proteomes" id="UP000683925"/>
    </source>
</evidence>
<dbReference type="OMA" id="WEWLIFW"/>
<feature type="coiled-coil region" evidence="1">
    <location>
        <begin position="186"/>
        <end position="213"/>
    </location>
</feature>
<reference evidence="2" key="1">
    <citation type="submission" date="2021-01" db="EMBL/GenBank/DDBJ databases">
        <authorList>
            <consortium name="Genoscope - CEA"/>
            <person name="William W."/>
        </authorList>
    </citation>
    <scope>NUCLEOTIDE SEQUENCE</scope>
</reference>
<proteinExistence type="predicted"/>
<accession>A0A8S1S838</accession>
<feature type="coiled-coil region" evidence="1">
    <location>
        <begin position="81"/>
        <end position="122"/>
    </location>
</feature>
<sequence length="519" mass="61258">MNKDYKQLAIQYHLAFMNLKQRIDLSQRAYNTIDYKVQLELLYQQKLKSIIDKYEDHKYDEVFQYIITNCSNKYQAQESLITDLKRAREEFSNHINAYQLQLTNLHDKKEKSINKLKVAQQKLAQSQSFYVSITKVFERNVLTIELVNDNIDQKLGHMKTIQDLMKNKDNTFGNYKIAVDKYNQQYNEILPEMEQYVNQIKELEQNVAECVRQLFQKIALAEVSALRNRQYDLDQVIKYLDKVDFTKIHTVFKFTDESYSLAKVEQIQTFSTKIVNNYLHKFNLIPQEEKNQPEQEQQLQQQQEETLSEEQKQKIEEFSAVLLNKQELQDKLISSIEQSINQNTAYLVLDQLSQRIKAPISIGKRNHSLIQQLFNKLLECIPKEGPNVQKIQKLTTFIYTQQEEAVSIFQVLSQNPIFSKKTDYWEWLIFWQVNQTCEGVEESDRQLIIFQQFQNTVQQMVQAKIPVIIINTFTSDLAPFYGLKAQQIEEIKKLLSKFILASQSNPNSKLQIQSFDSVE</sequence>
<dbReference type="AlphaFoldDB" id="A0A8S1S838"/>
<dbReference type="EMBL" id="CAJJDP010000005">
    <property type="protein sequence ID" value="CAD8135652.1"/>
    <property type="molecule type" value="Genomic_DNA"/>
</dbReference>
<evidence type="ECO:0000313" key="2">
    <source>
        <dbReference type="EMBL" id="CAD8135652.1"/>
    </source>
</evidence>
<keyword evidence="3" id="KW-1185">Reference proteome</keyword>
<comment type="caution">
    <text evidence="2">The sequence shown here is derived from an EMBL/GenBank/DDBJ whole genome shotgun (WGS) entry which is preliminary data.</text>
</comment>
<gene>
    <name evidence="2" type="ORF">POCTA_138.1.T0060497</name>
</gene>
<name>A0A8S1S838_PAROT</name>
<evidence type="ECO:0000256" key="1">
    <source>
        <dbReference type="SAM" id="Coils"/>
    </source>
</evidence>
<dbReference type="Proteomes" id="UP000683925">
    <property type="component" value="Unassembled WGS sequence"/>
</dbReference>